<feature type="domain" description="HTH cro/C1-type" evidence="1">
    <location>
        <begin position="21"/>
        <end position="81"/>
    </location>
</feature>
<dbReference type="PROSITE" id="PS50943">
    <property type="entry name" value="HTH_CROC1"/>
    <property type="match status" value="1"/>
</dbReference>
<dbReference type="InterPro" id="IPR001387">
    <property type="entry name" value="Cro/C1-type_HTH"/>
</dbReference>
<evidence type="ECO:0000313" key="2">
    <source>
        <dbReference type="EMBL" id="WBP88171.1"/>
    </source>
</evidence>
<evidence type="ECO:0000259" key="1">
    <source>
        <dbReference type="PROSITE" id="PS50943"/>
    </source>
</evidence>
<dbReference type="SMART" id="SM00530">
    <property type="entry name" value="HTH_XRE"/>
    <property type="match status" value="1"/>
</dbReference>
<protein>
    <submittedName>
        <fullName evidence="2">Helix-turn-helix transcriptional regulator</fullName>
    </submittedName>
</protein>
<reference evidence="3" key="1">
    <citation type="submission" date="2022-12" db="EMBL/GenBank/DDBJ databases">
        <authorList>
            <person name="Mo P."/>
        </authorList>
    </citation>
    <scope>NUCLEOTIDE SEQUENCE [LARGE SCALE GENOMIC DNA]</scope>
    <source>
        <strain evidence="3">HUAS 3-15</strain>
    </source>
</reference>
<dbReference type="SUPFAM" id="SSF47413">
    <property type="entry name" value="lambda repressor-like DNA-binding domains"/>
    <property type="match status" value="1"/>
</dbReference>
<dbReference type="EMBL" id="CP115450">
    <property type="protein sequence ID" value="WBP88171.1"/>
    <property type="molecule type" value="Genomic_DNA"/>
</dbReference>
<dbReference type="Proteomes" id="UP001212821">
    <property type="component" value="Chromosome"/>
</dbReference>
<accession>A0ABY7Q619</accession>
<organism evidence="2 3">
    <name type="scientific">Kitasatospora cathayae</name>
    <dbReference type="NCBI Taxonomy" id="3004092"/>
    <lineage>
        <taxon>Bacteria</taxon>
        <taxon>Bacillati</taxon>
        <taxon>Actinomycetota</taxon>
        <taxon>Actinomycetes</taxon>
        <taxon>Kitasatosporales</taxon>
        <taxon>Streptomycetaceae</taxon>
        <taxon>Kitasatospora</taxon>
    </lineage>
</organism>
<proteinExistence type="predicted"/>
<sequence length="207" mass="23250">MTHDEVESWSAQVTRTVIAEVRRCRKELGMTAQDLADACDELGHPIPRNVIANWESGRRLTLTVPELLVLARAVDTPPAALVFPLDGSTSVDCLPHQSRDPWTAFSWFTGEDLDFGDAAVFREYAGVEHRLRTGHHDAWQLQFSGAREDWPHGAEAKFGRLVKAVRSELVPIRHRMRELGLTPPPFPGHLAFLDTDHKDDQMKEGTP</sequence>
<dbReference type="Pfam" id="PF01381">
    <property type="entry name" value="HTH_3"/>
    <property type="match status" value="1"/>
</dbReference>
<dbReference type="Gene3D" id="1.10.260.40">
    <property type="entry name" value="lambda repressor-like DNA-binding domains"/>
    <property type="match status" value="1"/>
</dbReference>
<gene>
    <name evidence="2" type="ORF">O1G21_21610</name>
</gene>
<dbReference type="CDD" id="cd00093">
    <property type="entry name" value="HTH_XRE"/>
    <property type="match status" value="1"/>
</dbReference>
<dbReference type="RefSeq" id="WP_270146165.1">
    <property type="nucleotide sequence ID" value="NZ_CP115450.1"/>
</dbReference>
<dbReference type="InterPro" id="IPR010982">
    <property type="entry name" value="Lambda_DNA-bd_dom_sf"/>
</dbReference>
<evidence type="ECO:0000313" key="3">
    <source>
        <dbReference type="Proteomes" id="UP001212821"/>
    </source>
</evidence>
<keyword evidence="3" id="KW-1185">Reference proteome</keyword>
<name>A0ABY7Q619_9ACTN</name>